<comment type="caution">
    <text evidence="1">The sequence shown here is derived from an EMBL/GenBank/DDBJ whole genome shotgun (WGS) entry which is preliminary data.</text>
</comment>
<feature type="non-terminal residue" evidence="1">
    <location>
        <position position="382"/>
    </location>
</feature>
<proteinExistence type="predicted"/>
<feature type="non-terminal residue" evidence="1">
    <location>
        <position position="1"/>
    </location>
</feature>
<name>A0ACA9PLA5_9GLOM</name>
<dbReference type="Proteomes" id="UP000789525">
    <property type="component" value="Unassembled WGS sequence"/>
</dbReference>
<evidence type="ECO:0000313" key="1">
    <source>
        <dbReference type="EMBL" id="CAG8709886.1"/>
    </source>
</evidence>
<organism evidence="1 2">
    <name type="scientific">Acaulospora colombiana</name>
    <dbReference type="NCBI Taxonomy" id="27376"/>
    <lineage>
        <taxon>Eukaryota</taxon>
        <taxon>Fungi</taxon>
        <taxon>Fungi incertae sedis</taxon>
        <taxon>Mucoromycota</taxon>
        <taxon>Glomeromycotina</taxon>
        <taxon>Glomeromycetes</taxon>
        <taxon>Diversisporales</taxon>
        <taxon>Acaulosporaceae</taxon>
        <taxon>Acaulospora</taxon>
    </lineage>
</organism>
<protein>
    <submittedName>
        <fullName evidence="1">10657_t:CDS:1</fullName>
    </submittedName>
</protein>
<sequence length="382" mass="41741">VKGKGDSSRIPPYKLNRYNSAAWLSVPGTQLKPSNGDRIVSIMSGIRRCSFNWPVASRHNSAQGLDSTGLLVKVYTVATLHTCRRSKARSTATFMSNAGGSKNVWPNNSAWNETQPQVNGRTVEIIPPPAPLRDPSISGSERLRRTRFEQAAFDFSSDQGSSGGRFTHAPTTTYAGSIATDEMSQLHGGDNNQAADNVSIVSYNSARDVSQFIREINGREKQSVALVLAMGGLYLCPEVTEAILNPADGQPKRILDLVDLAPPPVDTGAFPPNLRFEIDDINLGLAHFYDQFDLVHARCVSGGINDMDKTIVEFQRCLKPGGFLIIMEGDHMYETRHKLARLKRMRGDPDVSAVSENGSYLRRMIVEVCEAGTLAGSCINRA</sequence>
<reference evidence="1" key="1">
    <citation type="submission" date="2021-06" db="EMBL/GenBank/DDBJ databases">
        <authorList>
            <person name="Kallberg Y."/>
            <person name="Tangrot J."/>
            <person name="Rosling A."/>
        </authorList>
    </citation>
    <scope>NUCLEOTIDE SEQUENCE</scope>
    <source>
        <strain evidence="1">CL356</strain>
    </source>
</reference>
<dbReference type="EMBL" id="CAJVPT010034992">
    <property type="protein sequence ID" value="CAG8709886.1"/>
    <property type="molecule type" value="Genomic_DNA"/>
</dbReference>
<gene>
    <name evidence="1" type="ORF">ACOLOM_LOCUS10612</name>
</gene>
<evidence type="ECO:0000313" key="2">
    <source>
        <dbReference type="Proteomes" id="UP000789525"/>
    </source>
</evidence>
<accession>A0ACA9PLA5</accession>
<keyword evidence="2" id="KW-1185">Reference proteome</keyword>